<evidence type="ECO:0000256" key="1">
    <source>
        <dbReference type="SAM" id="MobiDB-lite"/>
    </source>
</evidence>
<proteinExistence type="predicted"/>
<evidence type="ECO:0000313" key="2">
    <source>
        <dbReference type="EMBL" id="EME43578.1"/>
    </source>
</evidence>
<reference evidence="2 3" key="2">
    <citation type="journal article" date="2012" name="PLoS Pathog.">
        <title>Diverse lifestyles and strategies of plant pathogenesis encoded in the genomes of eighteen Dothideomycetes fungi.</title>
        <authorList>
            <person name="Ohm R.A."/>
            <person name="Feau N."/>
            <person name="Henrissat B."/>
            <person name="Schoch C.L."/>
            <person name="Horwitz B.A."/>
            <person name="Barry K.W."/>
            <person name="Condon B.J."/>
            <person name="Copeland A.C."/>
            <person name="Dhillon B."/>
            <person name="Glaser F."/>
            <person name="Hesse C.N."/>
            <person name="Kosti I."/>
            <person name="LaButti K."/>
            <person name="Lindquist E.A."/>
            <person name="Lucas S."/>
            <person name="Salamov A.A."/>
            <person name="Bradshaw R.E."/>
            <person name="Ciuffetti L."/>
            <person name="Hamelin R.C."/>
            <person name="Kema G.H.J."/>
            <person name="Lawrence C."/>
            <person name="Scott J.A."/>
            <person name="Spatafora J.W."/>
            <person name="Turgeon B.G."/>
            <person name="de Wit P.J.G.M."/>
            <person name="Zhong S."/>
            <person name="Goodwin S.B."/>
            <person name="Grigoriev I.V."/>
        </authorList>
    </citation>
    <scope>NUCLEOTIDE SEQUENCE [LARGE SCALE GENOMIC DNA]</scope>
    <source>
        <strain evidence="3">NZE10 / CBS 128990</strain>
    </source>
</reference>
<gene>
    <name evidence="2" type="ORF">DOTSEDRAFT_72822</name>
</gene>
<feature type="region of interest" description="Disordered" evidence="1">
    <location>
        <begin position="61"/>
        <end position="83"/>
    </location>
</feature>
<dbReference type="HOGENOM" id="CLU_2542559_0_0_1"/>
<dbReference type="Proteomes" id="UP000016933">
    <property type="component" value="Unassembled WGS sequence"/>
</dbReference>
<feature type="compositionally biased region" description="Polar residues" evidence="1">
    <location>
        <begin position="61"/>
        <end position="73"/>
    </location>
</feature>
<feature type="region of interest" description="Disordered" evidence="1">
    <location>
        <begin position="1"/>
        <end position="34"/>
    </location>
</feature>
<keyword evidence="3" id="KW-1185">Reference proteome</keyword>
<sequence length="83" mass="9426">MRTQSSRHISKPRWHYSRACKAPTPRRSRHQPGIIDDGHEAMQVSFHNGFAGATAMTENVLSVTESPHMSRSQARFHEDSWGP</sequence>
<accession>M2WNI9</accession>
<evidence type="ECO:0000313" key="3">
    <source>
        <dbReference type="Proteomes" id="UP000016933"/>
    </source>
</evidence>
<dbReference type="EMBL" id="KB446540">
    <property type="protein sequence ID" value="EME43578.1"/>
    <property type="molecule type" value="Genomic_DNA"/>
</dbReference>
<name>M2WNI9_DOTSN</name>
<protein>
    <submittedName>
        <fullName evidence="2">Uncharacterized protein</fullName>
    </submittedName>
</protein>
<organism evidence="2 3">
    <name type="scientific">Dothistroma septosporum (strain NZE10 / CBS 128990)</name>
    <name type="common">Red band needle blight fungus</name>
    <name type="synonym">Mycosphaerella pini</name>
    <dbReference type="NCBI Taxonomy" id="675120"/>
    <lineage>
        <taxon>Eukaryota</taxon>
        <taxon>Fungi</taxon>
        <taxon>Dikarya</taxon>
        <taxon>Ascomycota</taxon>
        <taxon>Pezizomycotina</taxon>
        <taxon>Dothideomycetes</taxon>
        <taxon>Dothideomycetidae</taxon>
        <taxon>Mycosphaerellales</taxon>
        <taxon>Mycosphaerellaceae</taxon>
        <taxon>Dothistroma</taxon>
    </lineage>
</organism>
<reference evidence="3" key="1">
    <citation type="journal article" date="2012" name="PLoS Genet.">
        <title>The genomes of the fungal plant pathogens Cladosporium fulvum and Dothistroma septosporum reveal adaptation to different hosts and lifestyles but also signatures of common ancestry.</title>
        <authorList>
            <person name="de Wit P.J.G.M."/>
            <person name="van der Burgt A."/>
            <person name="Oekmen B."/>
            <person name="Stergiopoulos I."/>
            <person name="Abd-Elsalam K.A."/>
            <person name="Aerts A.L."/>
            <person name="Bahkali A.H."/>
            <person name="Beenen H.G."/>
            <person name="Chettri P."/>
            <person name="Cox M.P."/>
            <person name="Datema E."/>
            <person name="de Vries R.P."/>
            <person name="Dhillon B."/>
            <person name="Ganley A.R."/>
            <person name="Griffiths S.A."/>
            <person name="Guo Y."/>
            <person name="Hamelin R.C."/>
            <person name="Henrissat B."/>
            <person name="Kabir M.S."/>
            <person name="Jashni M.K."/>
            <person name="Kema G."/>
            <person name="Klaubauf S."/>
            <person name="Lapidus A."/>
            <person name="Levasseur A."/>
            <person name="Lindquist E."/>
            <person name="Mehrabi R."/>
            <person name="Ohm R.A."/>
            <person name="Owen T.J."/>
            <person name="Salamov A."/>
            <person name="Schwelm A."/>
            <person name="Schijlen E."/>
            <person name="Sun H."/>
            <person name="van den Burg H.A."/>
            <person name="van Ham R.C.H.J."/>
            <person name="Zhang S."/>
            <person name="Goodwin S.B."/>
            <person name="Grigoriev I.V."/>
            <person name="Collemare J."/>
            <person name="Bradshaw R.E."/>
        </authorList>
    </citation>
    <scope>NUCLEOTIDE SEQUENCE [LARGE SCALE GENOMIC DNA]</scope>
    <source>
        <strain evidence="3">NZE10 / CBS 128990</strain>
    </source>
</reference>
<dbReference type="AlphaFoldDB" id="M2WNI9"/>
<feature type="compositionally biased region" description="Basic residues" evidence="1">
    <location>
        <begin position="8"/>
        <end position="30"/>
    </location>
</feature>